<keyword evidence="3" id="KW-1185">Reference proteome</keyword>
<name>A0AAV9X584_9PEZI</name>
<evidence type="ECO:0000256" key="1">
    <source>
        <dbReference type="SAM" id="MobiDB-lite"/>
    </source>
</evidence>
<evidence type="ECO:0000313" key="2">
    <source>
        <dbReference type="EMBL" id="KAK6537234.1"/>
    </source>
</evidence>
<feature type="compositionally biased region" description="Low complexity" evidence="1">
    <location>
        <begin position="127"/>
        <end position="141"/>
    </location>
</feature>
<proteinExistence type="predicted"/>
<dbReference type="AlphaFoldDB" id="A0AAV9X584"/>
<sequence length="255" mass="28548">MTSNHPNQQGSLLSRASELQEWGPNSAPRVGYQPNINEIHAGVHLIQQGAARLNGVASFLPQAPNDLPQNPNDIFNPTFPRYPQIQIPQMPQLPLVTQTGPMFWMPQIPQFPLVTSLSMTQHHGHHTSGSYVSHSSSRTLPTNTNNTPLATRVATYNIAFPPHQIPASFTSSPPEYPNNVYRIDRHLNLVTGRGYETHWFLEPVISTNNEYRNNEAYEDDSSFSGNESDNEDVDQKEKSGSSNALVQGMRRLSFY</sequence>
<dbReference type="EMBL" id="JAVHJO010000009">
    <property type="protein sequence ID" value="KAK6537234.1"/>
    <property type="molecule type" value="Genomic_DNA"/>
</dbReference>
<protein>
    <submittedName>
        <fullName evidence="2">Uncharacterized protein</fullName>
    </submittedName>
</protein>
<dbReference type="Proteomes" id="UP001365542">
    <property type="component" value="Unassembled WGS sequence"/>
</dbReference>
<gene>
    <name evidence="2" type="ORF">TWF694_011430</name>
</gene>
<accession>A0AAV9X584</accession>
<feature type="region of interest" description="Disordered" evidence="1">
    <location>
        <begin position="216"/>
        <end position="255"/>
    </location>
</feature>
<organism evidence="2 3">
    <name type="scientific">Orbilia ellipsospora</name>
    <dbReference type="NCBI Taxonomy" id="2528407"/>
    <lineage>
        <taxon>Eukaryota</taxon>
        <taxon>Fungi</taxon>
        <taxon>Dikarya</taxon>
        <taxon>Ascomycota</taxon>
        <taxon>Pezizomycotina</taxon>
        <taxon>Orbiliomycetes</taxon>
        <taxon>Orbiliales</taxon>
        <taxon>Orbiliaceae</taxon>
        <taxon>Orbilia</taxon>
    </lineage>
</organism>
<reference evidence="2 3" key="1">
    <citation type="submission" date="2019-10" db="EMBL/GenBank/DDBJ databases">
        <authorList>
            <person name="Palmer J.M."/>
        </authorList>
    </citation>
    <scope>NUCLEOTIDE SEQUENCE [LARGE SCALE GENOMIC DNA]</scope>
    <source>
        <strain evidence="2 3">TWF694</strain>
    </source>
</reference>
<comment type="caution">
    <text evidence="2">The sequence shown here is derived from an EMBL/GenBank/DDBJ whole genome shotgun (WGS) entry which is preliminary data.</text>
</comment>
<feature type="region of interest" description="Disordered" evidence="1">
    <location>
        <begin position="122"/>
        <end position="141"/>
    </location>
</feature>
<evidence type="ECO:0000313" key="3">
    <source>
        <dbReference type="Proteomes" id="UP001365542"/>
    </source>
</evidence>